<dbReference type="SUPFAM" id="SSF47565">
    <property type="entry name" value="Insect pheromone/odorant-binding proteins"/>
    <property type="match status" value="1"/>
</dbReference>
<dbReference type="InterPro" id="IPR006170">
    <property type="entry name" value="PBP/GOBP"/>
</dbReference>
<keyword evidence="1" id="KW-0732">Signal</keyword>
<name>A0A2Y9D4N6_STOCA</name>
<dbReference type="InterPro" id="IPR036728">
    <property type="entry name" value="PBP_GOBP_sf"/>
</dbReference>
<organism evidence="2 3">
    <name type="scientific">Stomoxys calcitrans</name>
    <name type="common">Stable fly</name>
    <name type="synonym">Conops calcitrans</name>
    <dbReference type="NCBI Taxonomy" id="35570"/>
    <lineage>
        <taxon>Eukaryota</taxon>
        <taxon>Metazoa</taxon>
        <taxon>Ecdysozoa</taxon>
        <taxon>Arthropoda</taxon>
        <taxon>Hexapoda</taxon>
        <taxon>Insecta</taxon>
        <taxon>Pterygota</taxon>
        <taxon>Neoptera</taxon>
        <taxon>Endopterygota</taxon>
        <taxon>Diptera</taxon>
        <taxon>Brachycera</taxon>
        <taxon>Muscomorpha</taxon>
        <taxon>Muscoidea</taxon>
        <taxon>Muscidae</taxon>
        <taxon>Stomoxys</taxon>
    </lineage>
</organism>
<dbReference type="Gene3D" id="1.10.238.20">
    <property type="entry name" value="Pheromone/general odorant binding protein domain"/>
    <property type="match status" value="1"/>
</dbReference>
<dbReference type="GO" id="GO:0005549">
    <property type="term" value="F:odorant binding"/>
    <property type="evidence" value="ECO:0007669"/>
    <property type="project" value="InterPro"/>
</dbReference>
<reference evidence="2" key="1">
    <citation type="submission" date="2020-05" db="UniProtKB">
        <authorList>
            <consortium name="EnsemblMetazoa"/>
        </authorList>
    </citation>
    <scope>IDENTIFICATION</scope>
    <source>
        <strain evidence="2">USDA</strain>
    </source>
</reference>
<evidence type="ECO:0000256" key="1">
    <source>
        <dbReference type="SAM" id="SignalP"/>
    </source>
</evidence>
<feature type="signal peptide" evidence="1">
    <location>
        <begin position="1"/>
        <end position="18"/>
    </location>
</feature>
<feature type="chain" id="PRO_5016052305" evidence="1">
    <location>
        <begin position="19"/>
        <end position="142"/>
    </location>
</feature>
<protein>
    <submittedName>
        <fullName evidence="2">Uncharacterized protein</fullName>
    </submittedName>
</protein>
<dbReference type="Proteomes" id="UP000095300">
    <property type="component" value="Unassembled WGS sequence"/>
</dbReference>
<dbReference type="AlphaFoldDB" id="A0A2Y9D4N6"/>
<keyword evidence="3" id="KW-1185">Reference proteome</keyword>
<evidence type="ECO:0000313" key="3">
    <source>
        <dbReference type="Proteomes" id="UP000095300"/>
    </source>
</evidence>
<dbReference type="EnsemblMetazoa" id="SCAU016945-RA">
    <property type="protein sequence ID" value="SCAU016945-PA"/>
    <property type="gene ID" value="SCAU016945"/>
</dbReference>
<dbReference type="Pfam" id="PF01395">
    <property type="entry name" value="PBP_GOBP"/>
    <property type="match status" value="1"/>
</dbReference>
<evidence type="ECO:0000313" key="2">
    <source>
        <dbReference type="EnsemblMetazoa" id="SCAU016945-PA"/>
    </source>
</evidence>
<accession>A0A2Y9D4N6</accession>
<proteinExistence type="predicted"/>
<dbReference type="VEuPathDB" id="VectorBase:SCAU016945"/>
<dbReference type="CDD" id="cd23992">
    <property type="entry name" value="PBP_GOBP"/>
    <property type="match status" value="1"/>
</dbReference>
<sequence>MIKLLIGCIMISITLILGERPEWYPRNASLFEKACLVENDLRPDQWARMRTMHLEDTPAERAFLLCLVKTKNVFRPEKGFEAERLRLGLQQSIKADCDIEHIEHCKQMYGHLKPDDVMVFQIAKCVCDVKDEKCRKLIKNEL</sequence>